<comment type="caution">
    <text evidence="1">The sequence shown here is derived from an EMBL/GenBank/DDBJ whole genome shotgun (WGS) entry which is preliminary data.</text>
</comment>
<dbReference type="AlphaFoldDB" id="A0A7V5CTD8"/>
<accession>A0A7V5CTD8</accession>
<reference evidence="1" key="1">
    <citation type="journal article" date="2020" name="mSystems">
        <title>Genome- and Community-Level Interaction Insights into Carbon Utilization and Element Cycling Functions of Hydrothermarchaeota in Hydrothermal Sediment.</title>
        <authorList>
            <person name="Zhou Z."/>
            <person name="Liu Y."/>
            <person name="Xu W."/>
            <person name="Pan J."/>
            <person name="Luo Z.H."/>
            <person name="Li M."/>
        </authorList>
    </citation>
    <scope>NUCLEOTIDE SEQUENCE [LARGE SCALE GENOMIC DNA]</scope>
    <source>
        <strain evidence="1">SpSt-855</strain>
    </source>
</reference>
<gene>
    <name evidence="1" type="ORF">ENW50_07270</name>
</gene>
<sequence length="65" mass="7241">MGTTASNPAKELGLMTTEQRKEVDAFRQAARKVTQEATRSRETAVQFLIDAGIFGKNGKPKKQFR</sequence>
<name>A0A7V5CTD8_9BACT</name>
<protein>
    <submittedName>
        <fullName evidence="1">Uncharacterized protein</fullName>
    </submittedName>
</protein>
<organism evidence="1">
    <name type="scientific">Acidobacterium capsulatum</name>
    <dbReference type="NCBI Taxonomy" id="33075"/>
    <lineage>
        <taxon>Bacteria</taxon>
        <taxon>Pseudomonadati</taxon>
        <taxon>Acidobacteriota</taxon>
        <taxon>Terriglobia</taxon>
        <taxon>Terriglobales</taxon>
        <taxon>Acidobacteriaceae</taxon>
        <taxon>Acidobacterium</taxon>
    </lineage>
</organism>
<dbReference type="EMBL" id="DTKL01000043">
    <property type="protein sequence ID" value="HGY94469.1"/>
    <property type="molecule type" value="Genomic_DNA"/>
</dbReference>
<evidence type="ECO:0000313" key="1">
    <source>
        <dbReference type="EMBL" id="HGY94469.1"/>
    </source>
</evidence>
<proteinExistence type="predicted"/>